<evidence type="ECO:0000313" key="3">
    <source>
        <dbReference type="Proteomes" id="UP001162483"/>
    </source>
</evidence>
<dbReference type="SMART" id="SM00248">
    <property type="entry name" value="ANK"/>
    <property type="match status" value="1"/>
</dbReference>
<organism evidence="2 3">
    <name type="scientific">Staurois parvus</name>
    <dbReference type="NCBI Taxonomy" id="386267"/>
    <lineage>
        <taxon>Eukaryota</taxon>
        <taxon>Metazoa</taxon>
        <taxon>Chordata</taxon>
        <taxon>Craniata</taxon>
        <taxon>Vertebrata</taxon>
        <taxon>Euteleostomi</taxon>
        <taxon>Amphibia</taxon>
        <taxon>Batrachia</taxon>
        <taxon>Anura</taxon>
        <taxon>Neobatrachia</taxon>
        <taxon>Ranoidea</taxon>
        <taxon>Ranidae</taxon>
        <taxon>Staurois</taxon>
    </lineage>
</organism>
<reference evidence="2" key="1">
    <citation type="submission" date="2023-05" db="EMBL/GenBank/DDBJ databases">
        <authorList>
            <person name="Stuckert A."/>
        </authorList>
    </citation>
    <scope>NUCLEOTIDE SEQUENCE</scope>
</reference>
<feature type="repeat" description="ANK" evidence="1">
    <location>
        <begin position="20"/>
        <end position="52"/>
    </location>
</feature>
<sequence length="62" mass="6774">MEIATTLLEYGADANAMTKQGIAPIHLAAQEGHVDMVSLLLTRNSNVNVSNKVPSILFKFCW</sequence>
<dbReference type="InterPro" id="IPR052391">
    <property type="entry name" value="E3_Ligase-Neurotoxin"/>
</dbReference>
<dbReference type="PANTHER" id="PTHR24133:SF33">
    <property type="entry name" value="ANKYRIN, ISOFORM B"/>
    <property type="match status" value="1"/>
</dbReference>
<proteinExistence type="predicted"/>
<dbReference type="Gene3D" id="1.25.40.20">
    <property type="entry name" value="Ankyrin repeat-containing domain"/>
    <property type="match status" value="1"/>
</dbReference>
<evidence type="ECO:0008006" key="4">
    <source>
        <dbReference type="Google" id="ProtNLM"/>
    </source>
</evidence>
<gene>
    <name evidence="2" type="ORF">SPARVUS_LOCUS5009954</name>
</gene>
<protein>
    <recommendedName>
        <fullName evidence="4">Ankyrin repeat domain-containing protein</fullName>
    </recommendedName>
</protein>
<accession>A0ABN9CH59</accession>
<dbReference type="EMBL" id="CATNWA010009948">
    <property type="protein sequence ID" value="CAI9559035.1"/>
    <property type="molecule type" value="Genomic_DNA"/>
</dbReference>
<name>A0ABN9CH59_9NEOB</name>
<dbReference type="PANTHER" id="PTHR24133">
    <property type="entry name" value="ANKYRIN DOMAIN-CONTAINING"/>
    <property type="match status" value="1"/>
</dbReference>
<keyword evidence="3" id="KW-1185">Reference proteome</keyword>
<keyword evidence="1" id="KW-0040">ANK repeat</keyword>
<dbReference type="PROSITE" id="PS50297">
    <property type="entry name" value="ANK_REP_REGION"/>
    <property type="match status" value="1"/>
</dbReference>
<comment type="caution">
    <text evidence="2">The sequence shown here is derived from an EMBL/GenBank/DDBJ whole genome shotgun (WGS) entry which is preliminary data.</text>
</comment>
<dbReference type="PROSITE" id="PS50088">
    <property type="entry name" value="ANK_REPEAT"/>
    <property type="match status" value="1"/>
</dbReference>
<evidence type="ECO:0000256" key="1">
    <source>
        <dbReference type="PROSITE-ProRule" id="PRU00023"/>
    </source>
</evidence>
<evidence type="ECO:0000313" key="2">
    <source>
        <dbReference type="EMBL" id="CAI9559035.1"/>
    </source>
</evidence>
<dbReference type="SUPFAM" id="SSF48403">
    <property type="entry name" value="Ankyrin repeat"/>
    <property type="match status" value="1"/>
</dbReference>
<dbReference type="Pfam" id="PF00023">
    <property type="entry name" value="Ank"/>
    <property type="match status" value="1"/>
</dbReference>
<dbReference type="InterPro" id="IPR036770">
    <property type="entry name" value="Ankyrin_rpt-contain_sf"/>
</dbReference>
<dbReference type="InterPro" id="IPR002110">
    <property type="entry name" value="Ankyrin_rpt"/>
</dbReference>
<dbReference type="Proteomes" id="UP001162483">
    <property type="component" value="Unassembled WGS sequence"/>
</dbReference>